<keyword evidence="2" id="KW-1133">Transmembrane helix</keyword>
<evidence type="ECO:0000313" key="5">
    <source>
        <dbReference type="Proteomes" id="UP000000248"/>
    </source>
</evidence>
<dbReference type="PANTHER" id="PTHR34475:SF1">
    <property type="entry name" value="CYTOSKELETON PROTEIN RODZ"/>
    <property type="match status" value="1"/>
</dbReference>
<dbReference type="Pfam" id="PF13413">
    <property type="entry name" value="HTH_25"/>
    <property type="match status" value="1"/>
</dbReference>
<dbReference type="InterPro" id="IPR001387">
    <property type="entry name" value="Cro/C1-type_HTH"/>
</dbReference>
<dbReference type="eggNOG" id="COG1426">
    <property type="taxonomic scope" value="Bacteria"/>
</dbReference>
<dbReference type="Proteomes" id="UP000000248">
    <property type="component" value="Chromosome"/>
</dbReference>
<gene>
    <name evidence="4" type="ordered locus">DNO_0516</name>
</gene>
<organism evidence="4 5">
    <name type="scientific">Dichelobacter nodosus (strain VCS1703A)</name>
    <dbReference type="NCBI Taxonomy" id="246195"/>
    <lineage>
        <taxon>Bacteria</taxon>
        <taxon>Pseudomonadati</taxon>
        <taxon>Pseudomonadota</taxon>
        <taxon>Gammaproteobacteria</taxon>
        <taxon>Cardiobacteriales</taxon>
        <taxon>Cardiobacteriaceae</taxon>
        <taxon>Dichelobacter</taxon>
    </lineage>
</organism>
<dbReference type="InterPro" id="IPR025194">
    <property type="entry name" value="RodZ-like_C"/>
</dbReference>
<dbReference type="PROSITE" id="PS50943">
    <property type="entry name" value="HTH_CROC1"/>
    <property type="match status" value="1"/>
</dbReference>
<dbReference type="EMBL" id="CP000513">
    <property type="protein sequence ID" value="ABQ13832.1"/>
    <property type="molecule type" value="Genomic_DNA"/>
</dbReference>
<dbReference type="PANTHER" id="PTHR34475">
    <property type="match status" value="1"/>
</dbReference>
<dbReference type="STRING" id="246195.DNO_0516"/>
<evidence type="ECO:0000256" key="2">
    <source>
        <dbReference type="SAM" id="Phobius"/>
    </source>
</evidence>
<evidence type="ECO:0000313" key="4">
    <source>
        <dbReference type="EMBL" id="ABQ13832.1"/>
    </source>
</evidence>
<reference evidence="4 5" key="1">
    <citation type="journal article" date="2007" name="Nat. Biotechnol.">
        <title>Genome sequence and identification of candidate vaccine antigens from the animal pathogen Dichelobacter nodosus.</title>
        <authorList>
            <person name="Myers G.S."/>
            <person name="Parker D."/>
            <person name="Al-Hasani K."/>
            <person name="Kennan R.M."/>
            <person name="Seemann T."/>
            <person name="Ren Q."/>
            <person name="Badger J.H."/>
            <person name="Selengut J.D."/>
            <person name="Deboy R.T."/>
            <person name="Tettelin H."/>
            <person name="Boyce J.D."/>
            <person name="McCarl V.P."/>
            <person name="Han X."/>
            <person name="Nelson W.C."/>
            <person name="Madupu R."/>
            <person name="Mohamoud Y."/>
            <person name="Holley T."/>
            <person name="Fedorova N."/>
            <person name="Khouri H."/>
            <person name="Bottomley S.P."/>
            <person name="Whittington R.J."/>
            <person name="Adler B."/>
            <person name="Songer J.G."/>
            <person name="Rood J.I."/>
            <person name="Paulsen I.T."/>
        </authorList>
    </citation>
    <scope>NUCLEOTIDE SEQUENCE [LARGE SCALE GENOMIC DNA]</scope>
    <source>
        <strain evidence="4 5">VCS1703A</strain>
    </source>
</reference>
<dbReference type="Pfam" id="PF13464">
    <property type="entry name" value="RodZ_C"/>
    <property type="match status" value="1"/>
</dbReference>
<feature type="transmembrane region" description="Helical" evidence="2">
    <location>
        <begin position="112"/>
        <end position="133"/>
    </location>
</feature>
<protein>
    <recommendedName>
        <fullName evidence="3">HTH cro/C1-type domain-containing protein</fullName>
    </recommendedName>
</protein>
<keyword evidence="2" id="KW-0812">Transmembrane</keyword>
<dbReference type="Gene3D" id="1.10.260.40">
    <property type="entry name" value="lambda repressor-like DNA-binding domains"/>
    <property type="match status" value="1"/>
</dbReference>
<feature type="domain" description="HTH cro/C1-type" evidence="3">
    <location>
        <begin position="19"/>
        <end position="79"/>
    </location>
</feature>
<sequence length="326" mass="35472">MTDINDNKTSIDDTIGDALRAAREEKQWSITEAADQTNLNPTIIQLLEANDFKNIGAFVFTRGYLNSYARALGLNADEIVQLFNRLYPDTSQPRISSANAASQTRSFKRNNIAAWLTILPILIVAAALAVQIMNPNSWLITQFKATFAPNAKTAPATGENLVVQIGTEPPETAANTALPPPELPELTSLETPAPQPEENTALINPTTPETTTTESPAESSAPEQNNALAPENASTAQPTATADASKTIRIEITGENWVEVRDSNRKILYSKTFKSGESIELSDGQTYTVSLGRPQSANLMIAGQPADWQKYRVEGNQRRFRIGTAQ</sequence>
<dbReference type="AlphaFoldDB" id="A5EVN3"/>
<dbReference type="InterPro" id="IPR010982">
    <property type="entry name" value="Lambda_DNA-bd_dom_sf"/>
</dbReference>
<feature type="compositionally biased region" description="Low complexity" evidence="1">
    <location>
        <begin position="205"/>
        <end position="223"/>
    </location>
</feature>
<dbReference type="KEGG" id="dno:DNO_0516"/>
<keyword evidence="2" id="KW-0472">Membrane</keyword>
<dbReference type="SUPFAM" id="SSF47413">
    <property type="entry name" value="lambda repressor-like DNA-binding domains"/>
    <property type="match status" value="1"/>
</dbReference>
<dbReference type="InterPro" id="IPR050400">
    <property type="entry name" value="Bact_Cytoskel_RodZ"/>
</dbReference>
<evidence type="ECO:0000259" key="3">
    <source>
        <dbReference type="PROSITE" id="PS50943"/>
    </source>
</evidence>
<name>A5EVN3_DICNV</name>
<dbReference type="HOGENOM" id="CLU_047530_3_1_6"/>
<feature type="compositionally biased region" description="Polar residues" evidence="1">
    <location>
        <begin position="224"/>
        <end position="243"/>
    </location>
</feature>
<proteinExistence type="predicted"/>
<feature type="region of interest" description="Disordered" evidence="1">
    <location>
        <begin position="171"/>
        <end position="243"/>
    </location>
</feature>
<keyword evidence="5" id="KW-1185">Reference proteome</keyword>
<accession>A5EVN3</accession>
<dbReference type="RefSeq" id="WP_012030851.1">
    <property type="nucleotide sequence ID" value="NC_009446.1"/>
</dbReference>
<dbReference type="GO" id="GO:0003677">
    <property type="term" value="F:DNA binding"/>
    <property type="evidence" value="ECO:0007669"/>
    <property type="project" value="InterPro"/>
</dbReference>
<dbReference type="OrthoDB" id="9790252at2"/>
<evidence type="ECO:0000256" key="1">
    <source>
        <dbReference type="SAM" id="MobiDB-lite"/>
    </source>
</evidence>